<evidence type="ECO:0000256" key="5">
    <source>
        <dbReference type="SAM" id="MobiDB-lite"/>
    </source>
</evidence>
<keyword evidence="2 6" id="KW-0812">Transmembrane</keyword>
<dbReference type="PANTHER" id="PTHR43826">
    <property type="entry name" value="GLUCOSE-6-PHOSPHATE EXCHANGER SLC37A4"/>
    <property type="match status" value="1"/>
</dbReference>
<sequence>MISADPRREREIEMSGMVGRVFHERKVGWLEVCSELLQMAVRRPSEWKEMGLGVGMGGGGRGWGMMVMRVVTLTVLYAAYMGLMYARGVLDVSNAAMKNDSQTTWDFETAGDVFACGNYAYLVGKLVSPLMVDLAGAQSLLVYTLALGSATTFLFGLNGSPWTAALLWGLFRFGLAFGWPALGRIVCAWCLPTQYGQVFGVLSTASRTGAVMASLVAGRLLMWGVPWRSLFIGAAALLLALLALTNAFLRDKPTDWGLEEVHAKGQELLPLMVVEEDDTEESTMEAGGAVDNSTSTAATATAERSMHQRKGTARGEVDGGFWLWNDGGGGGAGGGDGVKGGPRRAVRHGEDESLLTALGKFSQEGHFWLISVSIMLITPLTEMNSWWPSYLSHVLKLSPGEAASIASVFPAGFIISVLLGGWLYDRLSSRGRFVFISSLLLTGTCVALALRFVHPTVLLEQLELAVESPDASVSRDGDGMVIVDPAHPHYAKLVALRLPLLVLVFLLGFCFGPAYFIPTSVYCASFGGKRHCSTLAGLLDAFGYLSTTAFMVAVGHIAKANRWVQVLDLLWTSLACCTLTYSLFMCRNVQLKYC</sequence>
<evidence type="ECO:0000256" key="2">
    <source>
        <dbReference type="ARBA" id="ARBA00022692"/>
    </source>
</evidence>
<feature type="transmembrane region" description="Helical" evidence="6">
    <location>
        <begin position="70"/>
        <end position="90"/>
    </location>
</feature>
<dbReference type="Pfam" id="PF07690">
    <property type="entry name" value="MFS_1"/>
    <property type="match status" value="1"/>
</dbReference>
<feature type="transmembrane region" description="Helical" evidence="6">
    <location>
        <begin position="165"/>
        <end position="191"/>
    </location>
</feature>
<feature type="transmembrane region" description="Helical" evidence="6">
    <location>
        <begin position="535"/>
        <end position="557"/>
    </location>
</feature>
<dbReference type="InParanoid" id="A0A0G4GZB1"/>
<dbReference type="GO" id="GO:0035435">
    <property type="term" value="P:phosphate ion transmembrane transport"/>
    <property type="evidence" value="ECO:0007669"/>
    <property type="project" value="TreeGrafter"/>
</dbReference>
<gene>
    <name evidence="8" type="ORF">Vbra_19149</name>
</gene>
<dbReference type="Gene3D" id="1.20.1250.20">
    <property type="entry name" value="MFS general substrate transporter like domains"/>
    <property type="match status" value="3"/>
</dbReference>
<evidence type="ECO:0000256" key="6">
    <source>
        <dbReference type="SAM" id="Phobius"/>
    </source>
</evidence>
<feature type="transmembrane region" description="Helical" evidence="6">
    <location>
        <begin position="230"/>
        <end position="249"/>
    </location>
</feature>
<dbReference type="STRING" id="1169540.A0A0G4GZB1"/>
<dbReference type="InterPro" id="IPR036259">
    <property type="entry name" value="MFS_trans_sf"/>
</dbReference>
<keyword evidence="9" id="KW-1185">Reference proteome</keyword>
<feature type="transmembrane region" description="Helical" evidence="6">
    <location>
        <begin position="563"/>
        <end position="584"/>
    </location>
</feature>
<evidence type="ECO:0000313" key="9">
    <source>
        <dbReference type="Proteomes" id="UP000041254"/>
    </source>
</evidence>
<feature type="region of interest" description="Disordered" evidence="5">
    <location>
        <begin position="280"/>
        <end position="310"/>
    </location>
</feature>
<dbReference type="GO" id="GO:0016020">
    <property type="term" value="C:membrane"/>
    <property type="evidence" value="ECO:0007669"/>
    <property type="project" value="UniProtKB-ARBA"/>
</dbReference>
<name>A0A0G4GZB1_VITBC</name>
<feature type="transmembrane region" description="Helical" evidence="6">
    <location>
        <begin position="500"/>
        <end position="523"/>
    </location>
</feature>
<dbReference type="OrthoDB" id="10015035at2759"/>
<dbReference type="PROSITE" id="PS50850">
    <property type="entry name" value="MFS"/>
    <property type="match status" value="1"/>
</dbReference>
<proteinExistence type="predicted"/>
<feature type="domain" description="Major facilitator superfamily (MFS) profile" evidence="7">
    <location>
        <begin position="72"/>
        <end position="590"/>
    </location>
</feature>
<keyword evidence="3 6" id="KW-1133">Transmembrane helix</keyword>
<organism evidence="8 9">
    <name type="scientific">Vitrella brassicaformis (strain CCMP3155)</name>
    <dbReference type="NCBI Taxonomy" id="1169540"/>
    <lineage>
        <taxon>Eukaryota</taxon>
        <taxon>Sar</taxon>
        <taxon>Alveolata</taxon>
        <taxon>Colpodellida</taxon>
        <taxon>Vitrellaceae</taxon>
        <taxon>Vitrella</taxon>
    </lineage>
</organism>
<dbReference type="EMBL" id="CDMY01000897">
    <property type="protein sequence ID" value="CEM36578.1"/>
    <property type="molecule type" value="Genomic_DNA"/>
</dbReference>
<dbReference type="SUPFAM" id="SSF103473">
    <property type="entry name" value="MFS general substrate transporter"/>
    <property type="match status" value="1"/>
</dbReference>
<dbReference type="VEuPathDB" id="CryptoDB:Vbra_19149"/>
<protein>
    <recommendedName>
        <fullName evidence="7">Major facilitator superfamily (MFS) profile domain-containing protein</fullName>
    </recommendedName>
</protein>
<feature type="transmembrane region" description="Helical" evidence="6">
    <location>
        <begin position="140"/>
        <end position="159"/>
    </location>
</feature>
<evidence type="ECO:0000256" key="4">
    <source>
        <dbReference type="ARBA" id="ARBA00023136"/>
    </source>
</evidence>
<keyword evidence="4 6" id="KW-0472">Membrane</keyword>
<dbReference type="GO" id="GO:0061513">
    <property type="term" value="F:glucose 6-phosphate:phosphate antiporter activity"/>
    <property type="evidence" value="ECO:0007669"/>
    <property type="project" value="TreeGrafter"/>
</dbReference>
<dbReference type="Proteomes" id="UP000041254">
    <property type="component" value="Unassembled WGS sequence"/>
</dbReference>
<dbReference type="InterPro" id="IPR011701">
    <property type="entry name" value="MFS"/>
</dbReference>
<feature type="transmembrane region" description="Helical" evidence="6">
    <location>
        <begin position="402"/>
        <end position="424"/>
    </location>
</feature>
<feature type="transmembrane region" description="Helical" evidence="6">
    <location>
        <begin position="433"/>
        <end position="453"/>
    </location>
</feature>
<comment type="subcellular location">
    <subcellularLocation>
        <location evidence="1">Endomembrane system</location>
        <topology evidence="1">Multi-pass membrane protein</topology>
    </subcellularLocation>
</comment>
<dbReference type="InterPro" id="IPR051337">
    <property type="entry name" value="OPA_Antiporter"/>
</dbReference>
<dbReference type="AlphaFoldDB" id="A0A0G4GZB1"/>
<dbReference type="InterPro" id="IPR020846">
    <property type="entry name" value="MFS_dom"/>
</dbReference>
<dbReference type="GO" id="GO:0012505">
    <property type="term" value="C:endomembrane system"/>
    <property type="evidence" value="ECO:0007669"/>
    <property type="project" value="UniProtKB-SubCell"/>
</dbReference>
<evidence type="ECO:0000313" key="8">
    <source>
        <dbReference type="EMBL" id="CEM36578.1"/>
    </source>
</evidence>
<feature type="compositionally biased region" description="Low complexity" evidence="5">
    <location>
        <begin position="293"/>
        <end position="302"/>
    </location>
</feature>
<dbReference type="PANTHER" id="PTHR43826:SF8">
    <property type="entry name" value="MAJOR FACILITATOR SUPERFAMILY (MFS) PROFILE DOMAIN-CONTAINING PROTEIN"/>
    <property type="match status" value="1"/>
</dbReference>
<accession>A0A0G4GZB1</accession>
<feature type="transmembrane region" description="Helical" evidence="6">
    <location>
        <begin position="367"/>
        <end position="387"/>
    </location>
</feature>
<evidence type="ECO:0000259" key="7">
    <source>
        <dbReference type="PROSITE" id="PS50850"/>
    </source>
</evidence>
<reference evidence="8 9" key="1">
    <citation type="submission" date="2014-11" db="EMBL/GenBank/DDBJ databases">
        <authorList>
            <person name="Zhu J."/>
            <person name="Qi W."/>
            <person name="Song R."/>
        </authorList>
    </citation>
    <scope>NUCLEOTIDE SEQUENCE [LARGE SCALE GENOMIC DNA]</scope>
</reference>
<evidence type="ECO:0000256" key="3">
    <source>
        <dbReference type="ARBA" id="ARBA00022989"/>
    </source>
</evidence>
<evidence type="ECO:0000256" key="1">
    <source>
        <dbReference type="ARBA" id="ARBA00004127"/>
    </source>
</evidence>